<sequence length="543" mass="60564">MGKKKGASTSDAAKVSRDWSASAISNRGINKMRALGFISASEDDIRLPGAVSRPRPPKGFTVMFVAFLFRGLSLPAHEFLRSLLFFYGIQLWQLIPNSILHLSIFISVCEAFLGIDPHWGLWRKIFYVKRHNDSNGPPVVGGVGFVVRKEVDYFDYPMKESVQGWRNKWFYLRDPIVAGRRSNLPHFYDVLVAHKKKSWRNALSPEERATANRLFERVVVLKNTGGLTMCGTKVVSVFLQRRVQPLMSRPHQLWLYTGKTDKSRISSTDLSADELRDEVRRLTCLSMKDNIVLTSAHPPYDFNHLPTEASSVAQCYPPTPESGVEPEDDDDDFEGTEDAQQVLEDSDVHEDDTVEEVDFTRSKRRLQIDEDFITTAESSPSGRDNDAVGASPPSPADTRPSGFFAAEDDLELSDDDLVPLAKRAKLSAEKTASAKGPNPSPAKSTPPTRTSVEKIPVSKVIPPGDAPTSSASRDHLVYATVDDVIDFAEQFTRLEAKNAQLRKTVKSSADQVLEANRLATDAKKENALLKEELTKLKKQMKDE</sequence>
<evidence type="ECO:0000313" key="4">
    <source>
        <dbReference type="EMBL" id="KAK1601592.1"/>
    </source>
</evidence>
<feature type="compositionally biased region" description="Acidic residues" evidence="2">
    <location>
        <begin position="324"/>
        <end position="337"/>
    </location>
</feature>
<accession>A0AAD8VBJ7</accession>
<feature type="compositionally biased region" description="Acidic residues" evidence="2">
    <location>
        <begin position="406"/>
        <end position="417"/>
    </location>
</feature>
<feature type="region of interest" description="Disordered" evidence="2">
    <location>
        <begin position="312"/>
        <end position="362"/>
    </location>
</feature>
<reference evidence="4" key="1">
    <citation type="submission" date="2023-07" db="EMBL/GenBank/DDBJ databases">
        <title>A chromosome-level genome assembly of Lolium multiflorum.</title>
        <authorList>
            <person name="Chen Y."/>
            <person name="Copetti D."/>
            <person name="Kolliker R."/>
            <person name="Studer B."/>
        </authorList>
    </citation>
    <scope>NUCLEOTIDE SEQUENCE</scope>
    <source>
        <strain evidence="4">02402/16</strain>
        <tissue evidence="4">Leaf</tissue>
    </source>
</reference>
<keyword evidence="1" id="KW-0175">Coiled coil</keyword>
<proteinExistence type="predicted"/>
<feature type="compositionally biased region" description="Acidic residues" evidence="2">
    <location>
        <begin position="344"/>
        <end position="357"/>
    </location>
</feature>
<dbReference type="AlphaFoldDB" id="A0AAD8VBJ7"/>
<dbReference type="Pfam" id="PF04195">
    <property type="entry name" value="Transposase_28"/>
    <property type="match status" value="1"/>
</dbReference>
<feature type="compositionally biased region" description="Polar residues" evidence="2">
    <location>
        <begin position="441"/>
        <end position="450"/>
    </location>
</feature>
<keyword evidence="5" id="KW-1185">Reference proteome</keyword>
<evidence type="ECO:0000256" key="2">
    <source>
        <dbReference type="SAM" id="MobiDB-lite"/>
    </source>
</evidence>
<gene>
    <name evidence="4" type="ORF">QYE76_017265</name>
</gene>
<protein>
    <recommendedName>
        <fullName evidence="3">Transposase (putative) gypsy type domain-containing protein</fullName>
    </recommendedName>
</protein>
<organism evidence="4 5">
    <name type="scientific">Lolium multiflorum</name>
    <name type="common">Italian ryegrass</name>
    <name type="synonym">Lolium perenne subsp. multiflorum</name>
    <dbReference type="NCBI Taxonomy" id="4521"/>
    <lineage>
        <taxon>Eukaryota</taxon>
        <taxon>Viridiplantae</taxon>
        <taxon>Streptophyta</taxon>
        <taxon>Embryophyta</taxon>
        <taxon>Tracheophyta</taxon>
        <taxon>Spermatophyta</taxon>
        <taxon>Magnoliopsida</taxon>
        <taxon>Liliopsida</taxon>
        <taxon>Poales</taxon>
        <taxon>Poaceae</taxon>
        <taxon>BOP clade</taxon>
        <taxon>Pooideae</taxon>
        <taxon>Poodae</taxon>
        <taxon>Poeae</taxon>
        <taxon>Poeae Chloroplast Group 2 (Poeae type)</taxon>
        <taxon>Loliodinae</taxon>
        <taxon>Loliinae</taxon>
        <taxon>Lolium</taxon>
    </lineage>
</organism>
<dbReference type="PANTHER" id="PTHR33026">
    <property type="entry name" value="OS06G0360600 PROTEIN"/>
    <property type="match status" value="1"/>
</dbReference>
<evidence type="ECO:0000259" key="3">
    <source>
        <dbReference type="Pfam" id="PF04195"/>
    </source>
</evidence>
<evidence type="ECO:0000313" key="5">
    <source>
        <dbReference type="Proteomes" id="UP001231189"/>
    </source>
</evidence>
<feature type="coiled-coil region" evidence="1">
    <location>
        <begin position="512"/>
        <end position="539"/>
    </location>
</feature>
<dbReference type="EMBL" id="JAUUTY010000392">
    <property type="protein sequence ID" value="KAK1601592.1"/>
    <property type="molecule type" value="Genomic_DNA"/>
</dbReference>
<name>A0AAD8VBJ7_LOLMU</name>
<feature type="region of interest" description="Disordered" evidence="2">
    <location>
        <begin position="374"/>
        <end position="472"/>
    </location>
</feature>
<dbReference type="InterPro" id="IPR007321">
    <property type="entry name" value="Transposase_28"/>
</dbReference>
<feature type="domain" description="Transposase (putative) gypsy type" evidence="3">
    <location>
        <begin position="62"/>
        <end position="129"/>
    </location>
</feature>
<dbReference type="Proteomes" id="UP001231189">
    <property type="component" value="Unassembled WGS sequence"/>
</dbReference>
<dbReference type="PANTHER" id="PTHR33026:SF7">
    <property type="entry name" value="OS03G0100275 PROTEIN"/>
    <property type="match status" value="1"/>
</dbReference>
<comment type="caution">
    <text evidence="4">The sequence shown here is derived from an EMBL/GenBank/DDBJ whole genome shotgun (WGS) entry which is preliminary data.</text>
</comment>
<evidence type="ECO:0000256" key="1">
    <source>
        <dbReference type="SAM" id="Coils"/>
    </source>
</evidence>